<evidence type="ECO:0000313" key="2">
    <source>
        <dbReference type="Proteomes" id="UP000016933"/>
    </source>
</evidence>
<dbReference type="HOGENOM" id="CLU_048127_2_0_1"/>
<organism evidence="1 2">
    <name type="scientific">Dothistroma septosporum (strain NZE10 / CBS 128990)</name>
    <name type="common">Red band needle blight fungus</name>
    <name type="synonym">Mycosphaerella pini</name>
    <dbReference type="NCBI Taxonomy" id="675120"/>
    <lineage>
        <taxon>Eukaryota</taxon>
        <taxon>Fungi</taxon>
        <taxon>Dikarya</taxon>
        <taxon>Ascomycota</taxon>
        <taxon>Pezizomycotina</taxon>
        <taxon>Dothideomycetes</taxon>
        <taxon>Dothideomycetidae</taxon>
        <taxon>Mycosphaerellales</taxon>
        <taxon>Mycosphaerellaceae</taxon>
        <taxon>Dothistroma</taxon>
    </lineage>
</organism>
<proteinExistence type="predicted"/>
<reference evidence="1 2" key="2">
    <citation type="journal article" date="2012" name="PLoS Pathog.">
        <title>Diverse lifestyles and strategies of plant pathogenesis encoded in the genomes of eighteen Dothideomycetes fungi.</title>
        <authorList>
            <person name="Ohm R.A."/>
            <person name="Feau N."/>
            <person name="Henrissat B."/>
            <person name="Schoch C.L."/>
            <person name="Horwitz B.A."/>
            <person name="Barry K.W."/>
            <person name="Condon B.J."/>
            <person name="Copeland A.C."/>
            <person name="Dhillon B."/>
            <person name="Glaser F."/>
            <person name="Hesse C.N."/>
            <person name="Kosti I."/>
            <person name="LaButti K."/>
            <person name="Lindquist E.A."/>
            <person name="Lucas S."/>
            <person name="Salamov A.A."/>
            <person name="Bradshaw R.E."/>
            <person name="Ciuffetti L."/>
            <person name="Hamelin R.C."/>
            <person name="Kema G.H.J."/>
            <person name="Lawrence C."/>
            <person name="Scott J.A."/>
            <person name="Spatafora J.W."/>
            <person name="Turgeon B.G."/>
            <person name="de Wit P.J.G.M."/>
            <person name="Zhong S."/>
            <person name="Goodwin S.B."/>
            <person name="Grigoriev I.V."/>
        </authorList>
    </citation>
    <scope>NUCLEOTIDE SEQUENCE [LARGE SCALE GENOMIC DNA]</scope>
    <source>
        <strain evidence="2">NZE10 / CBS 128990</strain>
    </source>
</reference>
<protein>
    <recommendedName>
        <fullName evidence="3">HhH-GPD domain-containing protein</fullName>
    </recommendedName>
</protein>
<sequence length="200" mass="22517">YNFANIALEDFNTLLEAYTDVLPAKLIALDRARYETVPTGLETITDDRSTLTKAEVVTLVEWKLSHGTFRPKLKALVNQNDEETIGEVTANAFEPFSKDPRSNAKPALAELTKLKGIGPATASLLLSVYDPDHTPFFSDELFRWAFWSPAKGKGWDRSIKYTPKEYLELFEKVQELCERLEVKAIEAEKVAYVLGKRATG</sequence>
<dbReference type="InterPro" id="IPR011257">
    <property type="entry name" value="DNA_glycosylase"/>
</dbReference>
<dbReference type="SUPFAM" id="SSF48150">
    <property type="entry name" value="DNA-glycosylase"/>
    <property type="match status" value="1"/>
</dbReference>
<feature type="non-terminal residue" evidence="1">
    <location>
        <position position="1"/>
    </location>
</feature>
<feature type="non-terminal residue" evidence="1">
    <location>
        <position position="200"/>
    </location>
</feature>
<gene>
    <name evidence="1" type="ORF">DOTSEDRAFT_98624</name>
</gene>
<dbReference type="eggNOG" id="ENOG502QR55">
    <property type="taxonomic scope" value="Eukaryota"/>
</dbReference>
<dbReference type="PANTHER" id="PTHR21521:SF0">
    <property type="entry name" value="AMUN, ISOFORM A"/>
    <property type="match status" value="1"/>
</dbReference>
<dbReference type="GO" id="GO:0003824">
    <property type="term" value="F:catalytic activity"/>
    <property type="evidence" value="ECO:0007669"/>
    <property type="project" value="InterPro"/>
</dbReference>
<evidence type="ECO:0008006" key="3">
    <source>
        <dbReference type="Google" id="ProtNLM"/>
    </source>
</evidence>
<dbReference type="AlphaFoldDB" id="N1PMQ9"/>
<dbReference type="PANTHER" id="PTHR21521">
    <property type="entry name" value="AMUN, ISOFORM A"/>
    <property type="match status" value="1"/>
</dbReference>
<dbReference type="OMA" id="NAKEYRM"/>
<dbReference type="OrthoDB" id="8249012at2759"/>
<dbReference type="GO" id="GO:0006281">
    <property type="term" value="P:DNA repair"/>
    <property type="evidence" value="ECO:0007669"/>
    <property type="project" value="InterPro"/>
</dbReference>
<dbReference type="EMBL" id="KB446539">
    <property type="protein sequence ID" value="EME44721.1"/>
    <property type="molecule type" value="Genomic_DNA"/>
</dbReference>
<keyword evidence="2" id="KW-1185">Reference proteome</keyword>
<name>N1PMQ9_DOTSN</name>
<dbReference type="Proteomes" id="UP000016933">
    <property type="component" value="Unassembled WGS sequence"/>
</dbReference>
<dbReference type="STRING" id="675120.N1PMQ9"/>
<reference evidence="2" key="1">
    <citation type="journal article" date="2012" name="PLoS Genet.">
        <title>The genomes of the fungal plant pathogens Cladosporium fulvum and Dothistroma septosporum reveal adaptation to different hosts and lifestyles but also signatures of common ancestry.</title>
        <authorList>
            <person name="de Wit P.J.G.M."/>
            <person name="van der Burgt A."/>
            <person name="Oekmen B."/>
            <person name="Stergiopoulos I."/>
            <person name="Abd-Elsalam K.A."/>
            <person name="Aerts A.L."/>
            <person name="Bahkali A.H."/>
            <person name="Beenen H.G."/>
            <person name="Chettri P."/>
            <person name="Cox M.P."/>
            <person name="Datema E."/>
            <person name="de Vries R.P."/>
            <person name="Dhillon B."/>
            <person name="Ganley A.R."/>
            <person name="Griffiths S.A."/>
            <person name="Guo Y."/>
            <person name="Hamelin R.C."/>
            <person name="Henrissat B."/>
            <person name="Kabir M.S."/>
            <person name="Jashni M.K."/>
            <person name="Kema G."/>
            <person name="Klaubauf S."/>
            <person name="Lapidus A."/>
            <person name="Levasseur A."/>
            <person name="Lindquist E."/>
            <person name="Mehrabi R."/>
            <person name="Ohm R.A."/>
            <person name="Owen T.J."/>
            <person name="Salamov A."/>
            <person name="Schwelm A."/>
            <person name="Schijlen E."/>
            <person name="Sun H."/>
            <person name="van den Burg H.A."/>
            <person name="van Ham R.C.H.J."/>
            <person name="Zhang S."/>
            <person name="Goodwin S.B."/>
            <person name="Grigoriev I.V."/>
            <person name="Collemare J."/>
            <person name="Bradshaw R.E."/>
        </authorList>
    </citation>
    <scope>NUCLEOTIDE SEQUENCE [LARGE SCALE GENOMIC DNA]</scope>
    <source>
        <strain evidence="2">NZE10 / CBS 128990</strain>
    </source>
</reference>
<evidence type="ECO:0000313" key="1">
    <source>
        <dbReference type="EMBL" id="EME44721.1"/>
    </source>
</evidence>
<accession>N1PMQ9</accession>